<dbReference type="InterPro" id="IPR037138">
    <property type="entry name" value="His_deacetylse_dom_sf"/>
</dbReference>
<dbReference type="GO" id="GO:0004407">
    <property type="term" value="F:histone deacetylase activity"/>
    <property type="evidence" value="ECO:0007669"/>
    <property type="project" value="TreeGrafter"/>
</dbReference>
<dbReference type="RefSeq" id="WP_022612111.1">
    <property type="nucleotide sequence ID" value="NZ_LK391965.1"/>
</dbReference>
<evidence type="ECO:0000259" key="2">
    <source>
        <dbReference type="Pfam" id="PF00850"/>
    </source>
</evidence>
<comment type="caution">
    <text evidence="3">The sequence shown here is derived from an EMBL/GenBank/DDBJ whole genome shotgun (WGS) entry which is preliminary data.</text>
</comment>
<proteinExistence type="inferred from homology"/>
<dbReference type="GO" id="GO:0040029">
    <property type="term" value="P:epigenetic regulation of gene expression"/>
    <property type="evidence" value="ECO:0007669"/>
    <property type="project" value="TreeGrafter"/>
</dbReference>
<dbReference type="PRINTS" id="PR01270">
    <property type="entry name" value="HDASUPER"/>
</dbReference>
<evidence type="ECO:0000313" key="4">
    <source>
        <dbReference type="Proteomes" id="UP000018211"/>
    </source>
</evidence>
<sequence>MSSKTGFLYDERCFWHTAGEHALILPIGDWVQPMAAGGHAESPETKRRFKNLLEASGLSSHLTMSSAPPASEAQLLKVHPEHYLNEFKSLSDQKGGELGLYAPFGKGSYEIASQSAGLACSAVDRVMRGEWKNAYSLSRPPGHHCLADKAMGFCLLANIAVAAEHAIAEYGVNRIAVIDWDVHHGNGTQDIFYSRSDVLTISIHQQGCFPPGYSGVEDTGSGTGQGKNINIPLMPGGGHQSYLDAMENIVIPALHAYQPELIFVASGYDASGVDPLARMLAHSDTYRQMTKITMEVANQHCENRLIVVHEGGYSEAYVPFCGLAVMEALTDIRTGVEDPLLDLICAQQPDQDFVQLQREKVLAMSERFDLLKPS</sequence>
<dbReference type="InterPro" id="IPR023801">
    <property type="entry name" value="His_deacetylse_dom"/>
</dbReference>
<evidence type="ECO:0000256" key="1">
    <source>
        <dbReference type="ARBA" id="ARBA00005947"/>
    </source>
</evidence>
<dbReference type="SUPFAM" id="SSF52768">
    <property type="entry name" value="Arginase/deacetylase"/>
    <property type="match status" value="1"/>
</dbReference>
<dbReference type="EMBL" id="CAOF01000118">
    <property type="protein sequence ID" value="CCO47238.1"/>
    <property type="molecule type" value="Genomic_DNA"/>
</dbReference>
<dbReference type="InterPro" id="IPR023696">
    <property type="entry name" value="Ureohydrolase_dom_sf"/>
</dbReference>
<dbReference type="CDD" id="cd09996">
    <property type="entry name" value="HDAC_classII_1"/>
    <property type="match status" value="1"/>
</dbReference>
<dbReference type="Proteomes" id="UP000018211">
    <property type="component" value="Unassembled WGS sequence"/>
</dbReference>
<comment type="similarity">
    <text evidence="1">Belongs to the histone deacetylase family.</text>
</comment>
<accession>A0AAV2VRA4</accession>
<dbReference type="PANTHER" id="PTHR10625">
    <property type="entry name" value="HISTONE DEACETYLASE HDAC1-RELATED"/>
    <property type="match status" value="1"/>
</dbReference>
<protein>
    <submittedName>
        <fullName evidence="3">Histone deacetylase-like amidohydrolase</fullName>
        <ecNumber evidence="3">3.5.1.-</ecNumber>
    </submittedName>
</protein>
<keyword evidence="3" id="KW-0378">Hydrolase</keyword>
<dbReference type="Pfam" id="PF00850">
    <property type="entry name" value="Hist_deacetyl"/>
    <property type="match status" value="1"/>
</dbReference>
<reference evidence="3 4" key="1">
    <citation type="journal article" date="2013" name="ISME J.">
        <title>Comparative genomics of pathogenic lineages of Vibrio nigripulchritudo identifies virulence-associated traits.</title>
        <authorList>
            <person name="Goudenege D."/>
            <person name="Labreuche Y."/>
            <person name="Krin E."/>
            <person name="Ansquer D."/>
            <person name="Mangenot S."/>
            <person name="Calteau A."/>
            <person name="Medigue C."/>
            <person name="Mazel D."/>
            <person name="Polz M.F."/>
            <person name="Le Roux F."/>
        </authorList>
    </citation>
    <scope>NUCLEOTIDE SEQUENCE [LARGE SCALE GENOMIC DNA]</scope>
    <source>
        <strain evidence="3 4">SOn1</strain>
    </source>
</reference>
<organism evidence="3 4">
    <name type="scientific">Vibrio nigripulchritudo SOn1</name>
    <dbReference type="NCBI Taxonomy" id="1238450"/>
    <lineage>
        <taxon>Bacteria</taxon>
        <taxon>Pseudomonadati</taxon>
        <taxon>Pseudomonadota</taxon>
        <taxon>Gammaproteobacteria</taxon>
        <taxon>Vibrionales</taxon>
        <taxon>Vibrionaceae</taxon>
        <taxon>Vibrio</taxon>
    </lineage>
</organism>
<dbReference type="AlphaFoldDB" id="A0AAV2VRA4"/>
<gene>
    <name evidence="3" type="primary">hdaH</name>
    <name evidence="3" type="ORF">VIBNISOn1_280006</name>
</gene>
<dbReference type="EC" id="3.5.1.-" evidence="3"/>
<feature type="domain" description="Histone deacetylase" evidence="2">
    <location>
        <begin position="39"/>
        <end position="327"/>
    </location>
</feature>
<evidence type="ECO:0000313" key="3">
    <source>
        <dbReference type="EMBL" id="CCO47238.1"/>
    </source>
</evidence>
<dbReference type="GO" id="GO:0016787">
    <property type="term" value="F:hydrolase activity"/>
    <property type="evidence" value="ECO:0007669"/>
    <property type="project" value="UniProtKB-KW"/>
</dbReference>
<dbReference type="PANTHER" id="PTHR10625:SF10">
    <property type="entry name" value="HISTONE DEACETYLASE HDAC1"/>
    <property type="match status" value="1"/>
</dbReference>
<name>A0AAV2VRA4_9VIBR</name>
<dbReference type="Gene3D" id="3.40.800.20">
    <property type="entry name" value="Histone deacetylase domain"/>
    <property type="match status" value="1"/>
</dbReference>
<dbReference type="InterPro" id="IPR000286">
    <property type="entry name" value="HDACs"/>
</dbReference>